<dbReference type="GO" id="GO:0006633">
    <property type="term" value="P:fatty acid biosynthetic process"/>
    <property type="evidence" value="ECO:0007669"/>
    <property type="project" value="InterPro"/>
</dbReference>
<evidence type="ECO:0000313" key="9">
    <source>
        <dbReference type="Proteomes" id="UP000824469"/>
    </source>
</evidence>
<dbReference type="GO" id="GO:0016020">
    <property type="term" value="C:membrane"/>
    <property type="evidence" value="ECO:0007669"/>
    <property type="project" value="InterPro"/>
</dbReference>
<feature type="domain" description="FAE" evidence="6">
    <location>
        <begin position="84"/>
        <end position="370"/>
    </location>
</feature>
<dbReference type="Pfam" id="PF08541">
    <property type="entry name" value="ACP_syn_III_C"/>
    <property type="match status" value="1"/>
</dbReference>
<keyword evidence="9" id="KW-1185">Reference proteome</keyword>
<keyword evidence="5" id="KW-1133">Transmembrane helix</keyword>
<dbReference type="SUPFAM" id="SSF53901">
    <property type="entry name" value="Thiolase-like"/>
    <property type="match status" value="2"/>
</dbReference>
<evidence type="ECO:0000256" key="1">
    <source>
        <dbReference type="ARBA" id="ARBA00005531"/>
    </source>
</evidence>
<keyword evidence="3 4" id="KW-0012">Acyltransferase</keyword>
<feature type="transmembrane region" description="Helical" evidence="5">
    <location>
        <begin position="26"/>
        <end position="49"/>
    </location>
</feature>
<comment type="pathway">
    <text evidence="4">Lipid metabolism; fatty acid biosynthesis.</text>
</comment>
<keyword evidence="5" id="KW-0812">Transmembrane</keyword>
<dbReference type="EC" id="2.3.1.-" evidence="4"/>
<comment type="similarity">
    <text evidence="1 4">Belongs to the thiolase-like superfamily. Chalcone/stilbene synthases family.</text>
</comment>
<feature type="domain" description="Beta-ketoacyl-[acyl-carrier-protein] synthase III C-terminal" evidence="7">
    <location>
        <begin position="394"/>
        <end position="473"/>
    </location>
</feature>
<dbReference type="Proteomes" id="UP000824469">
    <property type="component" value="Unassembled WGS sequence"/>
</dbReference>
<accession>A0AA38FTG0</accession>
<evidence type="ECO:0000256" key="4">
    <source>
        <dbReference type="PIRNR" id="PIRNR036417"/>
    </source>
</evidence>
<dbReference type="GO" id="GO:0016747">
    <property type="term" value="F:acyltransferase activity, transferring groups other than amino-acyl groups"/>
    <property type="evidence" value="ECO:0007669"/>
    <property type="project" value="InterPro"/>
</dbReference>
<dbReference type="InterPro" id="IPR013747">
    <property type="entry name" value="ACP_syn_III_C"/>
</dbReference>
<sequence>MQSMEKSSKTDFGVVDLNYVKQGYAYVMWGASLFWIPFVSAVLGSLLLRRIFVGWTSKMDPLDMSIVWILTCFILGTAIHFFRLSKQIYMVDLSCYKPPQAWRIPFHHFIEHAILSGKFTEKSIEFQKRILERAAVSEQVAVPPHLHYLPPILTTDSARHEGELVMFECVEDLLKKTGIHASQIGILVVNCSVFNPIPSLSSMIVRRFGMRDDIKTFNLGGMGCSANLIAVDLAKDCLLASNKGAYAIVLSMENITQNWYFGNYEPMLVSNILFRMGCGAVLLTNRRAERHRAKYRLMHVVRTHKAGSGDMAYHAAFQEEDPTGTVGVCLSKHIMEIAAEALKTNMRDLGPLVLPYHVQALYLFSNFLSKILKTSGTKSWINRQYVPDFRRPFQHICIHSGGKAVIRAVEKGLNLSAAISEPSKMVLHRFGNTSSSSTWYQFQYLESKGRMKKGNKIWQICLGSGFKCNSGVWIVNRDIAPSGDNAWSDSIIDYPLQIPDFCPI</sequence>
<dbReference type="InterPro" id="IPR013601">
    <property type="entry name" value="FAE1_typ3_polyketide_synth"/>
</dbReference>
<dbReference type="OMA" id="NAWSECI"/>
<name>A0AA38FTG0_TAXCH</name>
<gene>
    <name evidence="8" type="ORF">KI387_037105</name>
</gene>
<dbReference type="Pfam" id="PF08392">
    <property type="entry name" value="FAE1_CUT1_RppA"/>
    <property type="match status" value="1"/>
</dbReference>
<reference evidence="8 9" key="1">
    <citation type="journal article" date="2021" name="Nat. Plants">
        <title>The Taxus genome provides insights into paclitaxel biosynthesis.</title>
        <authorList>
            <person name="Xiong X."/>
            <person name="Gou J."/>
            <person name="Liao Q."/>
            <person name="Li Y."/>
            <person name="Zhou Q."/>
            <person name="Bi G."/>
            <person name="Li C."/>
            <person name="Du R."/>
            <person name="Wang X."/>
            <person name="Sun T."/>
            <person name="Guo L."/>
            <person name="Liang H."/>
            <person name="Lu P."/>
            <person name="Wu Y."/>
            <person name="Zhang Z."/>
            <person name="Ro D.K."/>
            <person name="Shang Y."/>
            <person name="Huang S."/>
            <person name="Yan J."/>
        </authorList>
    </citation>
    <scope>NUCLEOTIDE SEQUENCE [LARGE SCALE GENOMIC DNA]</scope>
    <source>
        <strain evidence="8">Ta-2019</strain>
    </source>
</reference>
<feature type="transmembrane region" description="Helical" evidence="5">
    <location>
        <begin position="61"/>
        <end position="82"/>
    </location>
</feature>
<dbReference type="CDD" id="cd00831">
    <property type="entry name" value="CHS_like"/>
    <property type="match status" value="1"/>
</dbReference>
<comment type="caution">
    <text evidence="8">The sequence shown here is derived from an EMBL/GenBank/DDBJ whole genome shotgun (WGS) entry which is preliminary data.</text>
</comment>
<dbReference type="InterPro" id="IPR016039">
    <property type="entry name" value="Thiolase-like"/>
</dbReference>
<dbReference type="PANTHER" id="PTHR31561">
    <property type="entry name" value="3-KETOACYL-COA SYNTHASE"/>
    <property type="match status" value="1"/>
</dbReference>
<keyword evidence="5" id="KW-0472">Membrane</keyword>
<evidence type="ECO:0000259" key="6">
    <source>
        <dbReference type="Pfam" id="PF08392"/>
    </source>
</evidence>
<evidence type="ECO:0000256" key="5">
    <source>
        <dbReference type="SAM" id="Phobius"/>
    </source>
</evidence>
<proteinExistence type="inferred from homology"/>
<dbReference type="Gene3D" id="3.40.47.10">
    <property type="match status" value="1"/>
</dbReference>
<dbReference type="EMBL" id="JAHRHJ020000007">
    <property type="protein sequence ID" value="KAH9309194.1"/>
    <property type="molecule type" value="Genomic_DNA"/>
</dbReference>
<keyword evidence="2 4" id="KW-0808">Transferase</keyword>
<evidence type="ECO:0000313" key="8">
    <source>
        <dbReference type="EMBL" id="KAH9309194.1"/>
    </source>
</evidence>
<dbReference type="PIRSF" id="PIRSF036417">
    <property type="entry name" value="3-ktacl-CoA_syn"/>
    <property type="match status" value="1"/>
</dbReference>
<dbReference type="InterPro" id="IPR012392">
    <property type="entry name" value="3-ktacl-CoA_syn"/>
</dbReference>
<protein>
    <recommendedName>
        <fullName evidence="4">3-ketoacyl-CoA synthase</fullName>
        <ecNumber evidence="4">2.3.1.-</ecNumber>
    </recommendedName>
</protein>
<dbReference type="AlphaFoldDB" id="A0AA38FTG0"/>
<evidence type="ECO:0000256" key="3">
    <source>
        <dbReference type="ARBA" id="ARBA00023315"/>
    </source>
</evidence>
<evidence type="ECO:0000256" key="2">
    <source>
        <dbReference type="ARBA" id="ARBA00022679"/>
    </source>
</evidence>
<evidence type="ECO:0000259" key="7">
    <source>
        <dbReference type="Pfam" id="PF08541"/>
    </source>
</evidence>
<organism evidence="8 9">
    <name type="scientific">Taxus chinensis</name>
    <name type="common">Chinese yew</name>
    <name type="synonym">Taxus wallichiana var. chinensis</name>
    <dbReference type="NCBI Taxonomy" id="29808"/>
    <lineage>
        <taxon>Eukaryota</taxon>
        <taxon>Viridiplantae</taxon>
        <taxon>Streptophyta</taxon>
        <taxon>Embryophyta</taxon>
        <taxon>Tracheophyta</taxon>
        <taxon>Spermatophyta</taxon>
        <taxon>Pinopsida</taxon>
        <taxon>Pinidae</taxon>
        <taxon>Conifers II</taxon>
        <taxon>Cupressales</taxon>
        <taxon>Taxaceae</taxon>
        <taxon>Taxus</taxon>
    </lineage>
</organism>